<keyword evidence="3" id="KW-1185">Reference proteome</keyword>
<dbReference type="EMBL" id="PDOE01000010">
    <property type="protein sequence ID" value="RKL65921.1"/>
    <property type="molecule type" value="Genomic_DNA"/>
</dbReference>
<dbReference type="OrthoDB" id="2691125at2"/>
<evidence type="ECO:0000256" key="1">
    <source>
        <dbReference type="SAM" id="MobiDB-lite"/>
    </source>
</evidence>
<feature type="compositionally biased region" description="Acidic residues" evidence="1">
    <location>
        <begin position="407"/>
        <end position="419"/>
    </location>
</feature>
<dbReference type="RefSeq" id="WP_110935003.1">
    <property type="nucleotide sequence ID" value="NZ_KZ614146.1"/>
</dbReference>
<gene>
    <name evidence="2" type="ORF">CR203_17770</name>
</gene>
<dbReference type="Pfam" id="PF04294">
    <property type="entry name" value="VanW"/>
    <property type="match status" value="1"/>
</dbReference>
<dbReference type="Proteomes" id="UP000281498">
    <property type="component" value="Unassembled WGS sequence"/>
</dbReference>
<accession>A0A3A9K6I3</accession>
<feature type="region of interest" description="Disordered" evidence="1">
    <location>
        <begin position="391"/>
        <end position="564"/>
    </location>
</feature>
<feature type="compositionally biased region" description="Polar residues" evidence="1">
    <location>
        <begin position="540"/>
        <end position="549"/>
    </location>
</feature>
<sequence length="564" mass="63076">MKIKYFVNSMILLSGSILFLFYITFGGDYVYTAYYEEETFENNTFIATADISNLTHEEAIAVVETEVENWKVSAEASFRWYEQEVKSNVESIDFFVEESVTNADMNKASSYDLMAEIDVTYLRDNLSQFSFYFQDMNLVNEEQLEIEVLETAVSLPNSELELNVHEFLNSDVQEKETVLYSATRQLDSPLLEAWSNEMPEIVIEGDSRFSLSEVFEGQNIESTEGNPLSILGSAVFETLLHSNFQLVERHQPERLNEGIPLGFDTQVVIGEQDLVFDNPNPVSYELELEYDNGLLTVELIGENLPYTVTVEMEDVHDLEPKTIVNYTEQLSSGGSSVEEMGSNGTTYDIVRTFDFPENEWQVEEWIANDYYPPEHRVELRNVDDLRVTEEEEMGLDEYGNPIAENPNPDDYDSVDEFLDDYYGTETGNESGYGSTDGTNGGTNSGSNDDTGFGTNYDTEFDTGYGNDYDYDTDFDSGYGSGSDGSNSGGTNQSPESDTRWSDFWSGNGSQGTSGGTGQNGVTPSYENDSSTGGNGTGTSEYPNTNNGGSNFPREDEEREPVKGY</sequence>
<dbReference type="AlphaFoldDB" id="A0A3A9K6I3"/>
<dbReference type="InterPro" id="IPR007391">
    <property type="entry name" value="Vancomycin_resist_VanW"/>
</dbReference>
<reference evidence="2 3" key="1">
    <citation type="submission" date="2017-10" db="EMBL/GenBank/DDBJ databases">
        <title>Bacillus sp. nov., a halophilic bacterium isolated from a Keqin Lake.</title>
        <authorList>
            <person name="Wang H."/>
        </authorList>
    </citation>
    <scope>NUCLEOTIDE SEQUENCE [LARGE SCALE GENOMIC DNA]</scope>
    <source>
        <strain evidence="2 3">KCTC 13187</strain>
    </source>
</reference>
<name>A0A3A9K6I3_9BACI</name>
<feature type="compositionally biased region" description="Gly residues" evidence="1">
    <location>
        <begin position="508"/>
        <end position="518"/>
    </location>
</feature>
<comment type="caution">
    <text evidence="2">The sequence shown here is derived from an EMBL/GenBank/DDBJ whole genome shotgun (WGS) entry which is preliminary data.</text>
</comment>
<feature type="compositionally biased region" description="Basic and acidic residues" evidence="1">
    <location>
        <begin position="552"/>
        <end position="564"/>
    </location>
</feature>
<evidence type="ECO:0000313" key="2">
    <source>
        <dbReference type="EMBL" id="RKL65921.1"/>
    </source>
</evidence>
<organism evidence="2 3">
    <name type="scientific">Salipaludibacillus neizhouensis</name>
    <dbReference type="NCBI Taxonomy" id="885475"/>
    <lineage>
        <taxon>Bacteria</taxon>
        <taxon>Bacillati</taxon>
        <taxon>Bacillota</taxon>
        <taxon>Bacilli</taxon>
        <taxon>Bacillales</taxon>
        <taxon>Bacillaceae</taxon>
    </lineage>
</organism>
<proteinExistence type="predicted"/>
<evidence type="ECO:0008006" key="4">
    <source>
        <dbReference type="Google" id="ProtNLM"/>
    </source>
</evidence>
<evidence type="ECO:0000313" key="3">
    <source>
        <dbReference type="Proteomes" id="UP000281498"/>
    </source>
</evidence>
<protein>
    <recommendedName>
        <fullName evidence="4">G5 domain-containing protein</fullName>
    </recommendedName>
</protein>